<evidence type="ECO:0000259" key="2">
    <source>
        <dbReference type="PROSITE" id="PS50893"/>
    </source>
</evidence>
<dbReference type="GO" id="GO:0005319">
    <property type="term" value="F:lipid transporter activity"/>
    <property type="evidence" value="ECO:0007669"/>
    <property type="project" value="TreeGrafter"/>
</dbReference>
<dbReference type="PANTHER" id="PTHR19229">
    <property type="entry name" value="ATP-BINDING CASSETTE TRANSPORTER SUBFAMILY A ABCA"/>
    <property type="match status" value="1"/>
</dbReference>
<keyword evidence="4" id="KW-1185">Reference proteome</keyword>
<feature type="region of interest" description="Disordered" evidence="1">
    <location>
        <begin position="51"/>
        <end position="70"/>
    </location>
</feature>
<dbReference type="AlphaFoldDB" id="B4INS3"/>
<dbReference type="PROSITE" id="PS50893">
    <property type="entry name" value="ABC_TRANSPORTER_2"/>
    <property type="match status" value="1"/>
</dbReference>
<dbReference type="GO" id="GO:0016020">
    <property type="term" value="C:membrane"/>
    <property type="evidence" value="ECO:0007669"/>
    <property type="project" value="InterPro"/>
</dbReference>
<sequence>MRCRGSSSASPTSGFAATSLLTAYQLPDMSFTLNTPMDTLRNRFEKRLQQRRDRGYANSTSSASSPASCSQKLPAKGVVRTLSAECYLYAVWLGRTTTKCIRFYGRLRGIRDLDQFLDRVLDTYELRPYKDVQVRNLSGGNRRKLTVAVTCCGCTPTVLMDEPTSDMDPVTRDMVYATIEQLLLARRAVVLTSHSVSEIEHLCQRVAVLRAGQVIASDSPQRLKSEHGGYYSVTCFCGPAQQAILSRNLSQRLPGARDLQHYAHSLRFLVRIRSPGSLGDAPLLSELFAILRDVCVNVARFSRSRCRFETVFERILDSSQSNGSNGVHKDQQQQDGRKDLPSKSPAVGGTLETGYIHCGYEETRT</sequence>
<dbReference type="GO" id="GO:0140359">
    <property type="term" value="F:ABC-type transporter activity"/>
    <property type="evidence" value="ECO:0007669"/>
    <property type="project" value="InterPro"/>
</dbReference>
<feature type="compositionally biased region" description="Basic and acidic residues" evidence="1">
    <location>
        <begin position="327"/>
        <end position="341"/>
    </location>
</feature>
<reference evidence="3 4" key="1">
    <citation type="journal article" date="2007" name="Nature">
        <title>Evolution of genes and genomes on the Drosophila phylogeny.</title>
        <authorList>
            <consortium name="Drosophila 12 Genomes Consortium"/>
            <person name="Clark A.G."/>
            <person name="Eisen M.B."/>
            <person name="Smith D.R."/>
            <person name="Bergman C.M."/>
            <person name="Oliver B."/>
            <person name="Markow T.A."/>
            <person name="Kaufman T.C."/>
            <person name="Kellis M."/>
            <person name="Gelbart W."/>
            <person name="Iyer V.N."/>
            <person name="Pollard D.A."/>
            <person name="Sackton T.B."/>
            <person name="Larracuente A.M."/>
            <person name="Singh N.D."/>
            <person name="Abad J.P."/>
            <person name="Abt D.N."/>
            <person name="Adryan B."/>
            <person name="Aguade M."/>
            <person name="Akashi H."/>
            <person name="Anderson W.W."/>
            <person name="Aquadro C.F."/>
            <person name="Ardell D.H."/>
            <person name="Arguello R."/>
            <person name="Artieri C.G."/>
            <person name="Barbash D.A."/>
            <person name="Barker D."/>
            <person name="Barsanti P."/>
            <person name="Batterham P."/>
            <person name="Batzoglou S."/>
            <person name="Begun D."/>
            <person name="Bhutkar A."/>
            <person name="Blanco E."/>
            <person name="Bosak S.A."/>
            <person name="Bradley R.K."/>
            <person name="Brand A.D."/>
            <person name="Brent M.R."/>
            <person name="Brooks A.N."/>
            <person name="Brown R.H."/>
            <person name="Butlin R.K."/>
            <person name="Caggese C."/>
            <person name="Calvi B.R."/>
            <person name="Bernardo de Carvalho A."/>
            <person name="Caspi A."/>
            <person name="Castrezana S."/>
            <person name="Celniker S.E."/>
            <person name="Chang J.L."/>
            <person name="Chapple C."/>
            <person name="Chatterji S."/>
            <person name="Chinwalla A."/>
            <person name="Civetta A."/>
            <person name="Clifton S.W."/>
            <person name="Comeron J.M."/>
            <person name="Costello J.C."/>
            <person name="Coyne J.A."/>
            <person name="Daub J."/>
            <person name="David R.G."/>
            <person name="Delcher A.L."/>
            <person name="Delehaunty K."/>
            <person name="Do C.B."/>
            <person name="Ebling H."/>
            <person name="Edwards K."/>
            <person name="Eickbush T."/>
            <person name="Evans J.D."/>
            <person name="Filipski A."/>
            <person name="Findeiss S."/>
            <person name="Freyhult E."/>
            <person name="Fulton L."/>
            <person name="Fulton R."/>
            <person name="Garcia A.C."/>
            <person name="Gardiner A."/>
            <person name="Garfield D.A."/>
            <person name="Garvin B.E."/>
            <person name="Gibson G."/>
            <person name="Gilbert D."/>
            <person name="Gnerre S."/>
            <person name="Godfrey J."/>
            <person name="Good R."/>
            <person name="Gotea V."/>
            <person name="Gravely B."/>
            <person name="Greenberg A.J."/>
            <person name="Griffiths-Jones S."/>
            <person name="Gross S."/>
            <person name="Guigo R."/>
            <person name="Gustafson E.A."/>
            <person name="Haerty W."/>
            <person name="Hahn M.W."/>
            <person name="Halligan D.L."/>
            <person name="Halpern A.L."/>
            <person name="Halter G.M."/>
            <person name="Han M.V."/>
            <person name="Heger A."/>
            <person name="Hillier L."/>
            <person name="Hinrichs A.S."/>
            <person name="Holmes I."/>
            <person name="Hoskins R.A."/>
            <person name="Hubisz M.J."/>
            <person name="Hultmark D."/>
            <person name="Huntley M.A."/>
            <person name="Jaffe D.B."/>
            <person name="Jagadeeshan S."/>
            <person name="Jeck W.R."/>
            <person name="Johnson J."/>
            <person name="Jones C.D."/>
            <person name="Jordan W.C."/>
            <person name="Karpen G.H."/>
            <person name="Kataoka E."/>
            <person name="Keightley P.D."/>
            <person name="Kheradpour P."/>
            <person name="Kirkness E.F."/>
            <person name="Koerich L.B."/>
            <person name="Kristiansen K."/>
            <person name="Kudrna D."/>
            <person name="Kulathinal R.J."/>
            <person name="Kumar S."/>
            <person name="Kwok R."/>
            <person name="Lander E."/>
            <person name="Langley C.H."/>
            <person name="Lapoint R."/>
            <person name="Lazzaro B.P."/>
            <person name="Lee S.J."/>
            <person name="Levesque L."/>
            <person name="Li R."/>
            <person name="Lin C.F."/>
            <person name="Lin M.F."/>
            <person name="Lindblad-Toh K."/>
            <person name="Llopart A."/>
            <person name="Long M."/>
            <person name="Low L."/>
            <person name="Lozovsky E."/>
            <person name="Lu J."/>
            <person name="Luo M."/>
            <person name="Machado C.A."/>
            <person name="Makalowski W."/>
            <person name="Marzo M."/>
            <person name="Matsuda M."/>
            <person name="Matzkin L."/>
            <person name="McAllister B."/>
            <person name="McBride C.S."/>
            <person name="McKernan B."/>
            <person name="McKernan K."/>
            <person name="Mendez-Lago M."/>
            <person name="Minx P."/>
            <person name="Mollenhauer M.U."/>
            <person name="Montooth K."/>
            <person name="Mount S.M."/>
            <person name="Mu X."/>
            <person name="Myers E."/>
            <person name="Negre B."/>
            <person name="Newfeld S."/>
            <person name="Nielsen R."/>
            <person name="Noor M.A."/>
            <person name="O'Grady P."/>
            <person name="Pachter L."/>
            <person name="Papaceit M."/>
            <person name="Parisi M.J."/>
            <person name="Parisi M."/>
            <person name="Parts L."/>
            <person name="Pedersen J.S."/>
            <person name="Pesole G."/>
            <person name="Phillippy A.M."/>
            <person name="Ponting C.P."/>
            <person name="Pop M."/>
            <person name="Porcelli D."/>
            <person name="Powell J.R."/>
            <person name="Prohaska S."/>
            <person name="Pruitt K."/>
            <person name="Puig M."/>
            <person name="Quesneville H."/>
            <person name="Ram K.R."/>
            <person name="Rand D."/>
            <person name="Rasmussen M.D."/>
            <person name="Reed L.K."/>
            <person name="Reenan R."/>
            <person name="Reily A."/>
            <person name="Remington K.A."/>
            <person name="Rieger T.T."/>
            <person name="Ritchie M.G."/>
            <person name="Robin C."/>
            <person name="Rogers Y.H."/>
            <person name="Rohde C."/>
            <person name="Rozas J."/>
            <person name="Rubenfield M.J."/>
            <person name="Ruiz A."/>
            <person name="Russo S."/>
            <person name="Salzberg S.L."/>
            <person name="Sanchez-Gracia A."/>
            <person name="Saranga D.J."/>
            <person name="Sato H."/>
            <person name="Schaeffer S.W."/>
            <person name="Schatz M.C."/>
            <person name="Schlenke T."/>
            <person name="Schwartz R."/>
            <person name="Segarra C."/>
            <person name="Singh R.S."/>
            <person name="Sirot L."/>
            <person name="Sirota M."/>
            <person name="Sisneros N.B."/>
            <person name="Smith C.D."/>
            <person name="Smith T.F."/>
            <person name="Spieth J."/>
            <person name="Stage D.E."/>
            <person name="Stark A."/>
            <person name="Stephan W."/>
            <person name="Strausberg R.L."/>
            <person name="Strempel S."/>
            <person name="Sturgill D."/>
            <person name="Sutton G."/>
            <person name="Sutton G.G."/>
            <person name="Tao W."/>
            <person name="Teichmann S."/>
            <person name="Tobari Y.N."/>
            <person name="Tomimura Y."/>
            <person name="Tsolas J.M."/>
            <person name="Valente V.L."/>
            <person name="Venter E."/>
            <person name="Venter J.C."/>
            <person name="Vicario S."/>
            <person name="Vieira F.G."/>
            <person name="Vilella A.J."/>
            <person name="Villasante A."/>
            <person name="Walenz B."/>
            <person name="Wang J."/>
            <person name="Wasserman M."/>
            <person name="Watts T."/>
            <person name="Wilson D."/>
            <person name="Wilson R.K."/>
            <person name="Wing R.A."/>
            <person name="Wolfner M.F."/>
            <person name="Wong A."/>
            <person name="Wong G.K."/>
            <person name="Wu C.I."/>
            <person name="Wu G."/>
            <person name="Yamamoto D."/>
            <person name="Yang H.P."/>
            <person name="Yang S.P."/>
            <person name="Yorke J.A."/>
            <person name="Yoshida K."/>
            <person name="Zdobnov E."/>
            <person name="Zhang P."/>
            <person name="Zhang Y."/>
            <person name="Zimin A.V."/>
            <person name="Baldwin J."/>
            <person name="Abdouelleil A."/>
            <person name="Abdulkadir J."/>
            <person name="Abebe A."/>
            <person name="Abera B."/>
            <person name="Abreu J."/>
            <person name="Acer S.C."/>
            <person name="Aftuck L."/>
            <person name="Alexander A."/>
            <person name="An P."/>
            <person name="Anderson E."/>
            <person name="Anderson S."/>
            <person name="Arachi H."/>
            <person name="Azer M."/>
            <person name="Bachantsang P."/>
            <person name="Barry A."/>
            <person name="Bayul T."/>
            <person name="Berlin A."/>
            <person name="Bessette D."/>
            <person name="Bloom T."/>
            <person name="Blye J."/>
            <person name="Boguslavskiy L."/>
            <person name="Bonnet C."/>
            <person name="Boukhgalter B."/>
            <person name="Bourzgui I."/>
            <person name="Brown A."/>
            <person name="Cahill P."/>
            <person name="Channer S."/>
            <person name="Cheshatsang Y."/>
            <person name="Chuda L."/>
            <person name="Citroen M."/>
            <person name="Collymore A."/>
            <person name="Cooke P."/>
            <person name="Costello M."/>
            <person name="D'Aco K."/>
            <person name="Daza R."/>
            <person name="De Haan G."/>
            <person name="DeGray S."/>
            <person name="DeMaso C."/>
            <person name="Dhargay N."/>
            <person name="Dooley K."/>
            <person name="Dooley E."/>
            <person name="Doricent M."/>
            <person name="Dorje P."/>
            <person name="Dorjee K."/>
            <person name="Dupes A."/>
            <person name="Elong R."/>
            <person name="Falk J."/>
            <person name="Farina A."/>
            <person name="Faro S."/>
            <person name="Ferguson D."/>
            <person name="Fisher S."/>
            <person name="Foley C.D."/>
            <person name="Franke A."/>
            <person name="Friedrich D."/>
            <person name="Gadbois L."/>
            <person name="Gearin G."/>
            <person name="Gearin C.R."/>
            <person name="Giannoukos G."/>
            <person name="Goode T."/>
            <person name="Graham J."/>
            <person name="Grandbois E."/>
            <person name="Grewal S."/>
            <person name="Gyaltsen K."/>
            <person name="Hafez N."/>
            <person name="Hagos B."/>
            <person name="Hall J."/>
            <person name="Henson C."/>
            <person name="Hollinger A."/>
            <person name="Honan T."/>
            <person name="Huard M.D."/>
            <person name="Hughes L."/>
            <person name="Hurhula B."/>
            <person name="Husby M.E."/>
            <person name="Kamat A."/>
            <person name="Kanga B."/>
            <person name="Kashin S."/>
            <person name="Khazanovich D."/>
            <person name="Kisner P."/>
            <person name="Lance K."/>
            <person name="Lara M."/>
            <person name="Lee W."/>
            <person name="Lennon N."/>
            <person name="Letendre F."/>
            <person name="LeVine R."/>
            <person name="Lipovsky A."/>
            <person name="Liu X."/>
            <person name="Liu J."/>
            <person name="Liu S."/>
            <person name="Lokyitsang T."/>
            <person name="Lokyitsang Y."/>
            <person name="Lubonja R."/>
            <person name="Lui A."/>
            <person name="MacDonald P."/>
            <person name="Magnisalis V."/>
            <person name="Maru K."/>
            <person name="Matthews C."/>
            <person name="McCusker W."/>
            <person name="McDonough S."/>
            <person name="Mehta T."/>
            <person name="Meldrim J."/>
            <person name="Meneus L."/>
            <person name="Mihai O."/>
            <person name="Mihalev A."/>
            <person name="Mihova T."/>
            <person name="Mittelman R."/>
            <person name="Mlenga V."/>
            <person name="Montmayeur A."/>
            <person name="Mulrain L."/>
            <person name="Navidi A."/>
            <person name="Naylor J."/>
            <person name="Negash T."/>
            <person name="Nguyen T."/>
            <person name="Nguyen N."/>
            <person name="Nicol R."/>
            <person name="Norbu C."/>
            <person name="Norbu N."/>
            <person name="Novod N."/>
            <person name="O'Neill B."/>
            <person name="Osman S."/>
            <person name="Markiewicz E."/>
            <person name="Oyono O.L."/>
            <person name="Patti C."/>
            <person name="Phunkhang P."/>
            <person name="Pierre F."/>
            <person name="Priest M."/>
            <person name="Raghuraman S."/>
            <person name="Rege F."/>
            <person name="Reyes R."/>
            <person name="Rise C."/>
            <person name="Rogov P."/>
            <person name="Ross K."/>
            <person name="Ryan E."/>
            <person name="Settipalli S."/>
            <person name="Shea T."/>
            <person name="Sherpa N."/>
            <person name="Shi L."/>
            <person name="Shih D."/>
            <person name="Sparrow T."/>
            <person name="Spaulding J."/>
            <person name="Stalker J."/>
            <person name="Stange-Thomann N."/>
            <person name="Stavropoulos S."/>
            <person name="Stone C."/>
            <person name="Strader C."/>
            <person name="Tesfaye S."/>
            <person name="Thomson T."/>
            <person name="Thoulutsang Y."/>
            <person name="Thoulutsang D."/>
            <person name="Topham K."/>
            <person name="Topping I."/>
            <person name="Tsamla T."/>
            <person name="Vassiliev H."/>
            <person name="Vo A."/>
            <person name="Wangchuk T."/>
            <person name="Wangdi T."/>
            <person name="Weiand M."/>
            <person name="Wilkinson J."/>
            <person name="Wilson A."/>
            <person name="Yadav S."/>
            <person name="Young G."/>
            <person name="Yu Q."/>
            <person name="Zembek L."/>
            <person name="Zhong D."/>
            <person name="Zimmer A."/>
            <person name="Zwirko Z."/>
            <person name="Jaffe D.B."/>
            <person name="Alvarez P."/>
            <person name="Brockman W."/>
            <person name="Butler J."/>
            <person name="Chin C."/>
            <person name="Gnerre S."/>
            <person name="Grabherr M."/>
            <person name="Kleber M."/>
            <person name="Mauceli E."/>
            <person name="MacCallum I."/>
        </authorList>
    </citation>
    <scope>NUCLEOTIDE SEQUENCE [LARGE SCALE GENOMIC DNA]</scope>
    <source>
        <strain evidence="4">Rob3c / Tucson 14021-0248.25</strain>
    </source>
</reference>
<dbReference type="PhylomeDB" id="B4INS3"/>
<dbReference type="HOGENOM" id="CLU_759248_0_0_1"/>
<protein>
    <submittedName>
        <fullName evidence="3">GM16856</fullName>
    </submittedName>
</protein>
<dbReference type="SUPFAM" id="SSF52540">
    <property type="entry name" value="P-loop containing nucleoside triphosphate hydrolases"/>
    <property type="match status" value="1"/>
</dbReference>
<feature type="region of interest" description="Disordered" evidence="1">
    <location>
        <begin position="319"/>
        <end position="351"/>
    </location>
</feature>
<dbReference type="GO" id="GO:0016887">
    <property type="term" value="F:ATP hydrolysis activity"/>
    <property type="evidence" value="ECO:0007669"/>
    <property type="project" value="InterPro"/>
</dbReference>
<dbReference type="SMR" id="B4INS3"/>
<dbReference type="Proteomes" id="UP000001292">
    <property type="component" value="Unassembled WGS sequence"/>
</dbReference>
<evidence type="ECO:0000313" key="4">
    <source>
        <dbReference type="Proteomes" id="UP000001292"/>
    </source>
</evidence>
<name>B4INS3_DROSE</name>
<dbReference type="InterPro" id="IPR003439">
    <property type="entry name" value="ABC_transporter-like_ATP-bd"/>
</dbReference>
<dbReference type="InterPro" id="IPR027417">
    <property type="entry name" value="P-loop_NTPase"/>
</dbReference>
<evidence type="ECO:0000256" key="1">
    <source>
        <dbReference type="SAM" id="MobiDB-lite"/>
    </source>
</evidence>
<dbReference type="EMBL" id="CH676588">
    <property type="protein sequence ID" value="EDW55444.1"/>
    <property type="molecule type" value="Genomic_DNA"/>
</dbReference>
<dbReference type="GO" id="GO:0005524">
    <property type="term" value="F:ATP binding"/>
    <property type="evidence" value="ECO:0007669"/>
    <property type="project" value="InterPro"/>
</dbReference>
<feature type="domain" description="ABC transporter" evidence="2">
    <location>
        <begin position="1"/>
        <end position="236"/>
    </location>
</feature>
<dbReference type="PANTHER" id="PTHR19229:SF241">
    <property type="entry name" value="ABC TRANSPORTER DOMAIN-CONTAINING PROTEIN"/>
    <property type="match status" value="1"/>
</dbReference>
<accession>B4INS3</accession>
<dbReference type="InterPro" id="IPR026082">
    <property type="entry name" value="ABCA"/>
</dbReference>
<organism evidence="4">
    <name type="scientific">Drosophila sechellia</name>
    <name type="common">Fruit fly</name>
    <dbReference type="NCBI Taxonomy" id="7238"/>
    <lineage>
        <taxon>Eukaryota</taxon>
        <taxon>Metazoa</taxon>
        <taxon>Ecdysozoa</taxon>
        <taxon>Arthropoda</taxon>
        <taxon>Hexapoda</taxon>
        <taxon>Insecta</taxon>
        <taxon>Pterygota</taxon>
        <taxon>Neoptera</taxon>
        <taxon>Endopterygota</taxon>
        <taxon>Diptera</taxon>
        <taxon>Brachycera</taxon>
        <taxon>Muscomorpha</taxon>
        <taxon>Ephydroidea</taxon>
        <taxon>Drosophilidae</taxon>
        <taxon>Drosophila</taxon>
        <taxon>Sophophora</taxon>
    </lineage>
</organism>
<evidence type="ECO:0000313" key="3">
    <source>
        <dbReference type="EMBL" id="EDW55444.1"/>
    </source>
</evidence>
<feature type="compositionally biased region" description="Low complexity" evidence="1">
    <location>
        <begin position="57"/>
        <end position="70"/>
    </location>
</feature>
<gene>
    <name evidence="3" type="primary">Dsec\GM16856</name>
    <name evidence="3" type="ORF">Dsec_GM16856</name>
</gene>
<proteinExistence type="predicted"/>
<dbReference type="Gene3D" id="3.40.50.300">
    <property type="entry name" value="P-loop containing nucleotide triphosphate hydrolases"/>
    <property type="match status" value="1"/>
</dbReference>